<evidence type="ECO:0000256" key="1">
    <source>
        <dbReference type="SAM" id="MobiDB-lite"/>
    </source>
</evidence>
<keyword evidence="5" id="KW-1185">Reference proteome</keyword>
<proteinExistence type="predicted"/>
<dbReference type="RefSeq" id="WP_132597241.1">
    <property type="nucleotide sequence ID" value="NZ_SMKO01000061.1"/>
</dbReference>
<feature type="chain" id="PRO_5020574844" description="DUF5666 domain-containing protein" evidence="2">
    <location>
        <begin position="24"/>
        <end position="166"/>
    </location>
</feature>
<evidence type="ECO:0000256" key="2">
    <source>
        <dbReference type="SAM" id="SignalP"/>
    </source>
</evidence>
<name>A0A4R4VIZ6_9ACTN</name>
<dbReference type="AlphaFoldDB" id="A0A4R4VIZ6"/>
<dbReference type="InterPro" id="IPR043724">
    <property type="entry name" value="DUF5666"/>
</dbReference>
<evidence type="ECO:0000313" key="4">
    <source>
        <dbReference type="EMBL" id="TDD02763.1"/>
    </source>
</evidence>
<keyword evidence="2" id="KW-0732">Signal</keyword>
<feature type="signal peptide" evidence="2">
    <location>
        <begin position="1"/>
        <end position="23"/>
    </location>
</feature>
<comment type="caution">
    <text evidence="4">The sequence shown here is derived from an EMBL/GenBank/DDBJ whole genome shotgun (WGS) entry which is preliminary data.</text>
</comment>
<sequence>MKHLVAIATAAVLVGGLGSAAYAAAPSATSPPAFSAGLPRWGEVLYGESVTRDDDGRTTVRNRQRGRITEVSGTSMTVRSADGTSWTWVLNGDTEVRADGKDDASVSDLEAGDDVMVAGTREGGTRTASFVTNSPPDLRELRERLKDRRKGGLPHPRDLDLPAFRS</sequence>
<feature type="domain" description="DUF5666" evidence="3">
    <location>
        <begin position="65"/>
        <end position="131"/>
    </location>
</feature>
<evidence type="ECO:0000259" key="3">
    <source>
        <dbReference type="Pfam" id="PF18914"/>
    </source>
</evidence>
<dbReference type="Pfam" id="PF18914">
    <property type="entry name" value="DUF5666"/>
    <property type="match status" value="1"/>
</dbReference>
<feature type="region of interest" description="Disordered" evidence="1">
    <location>
        <begin position="144"/>
        <end position="166"/>
    </location>
</feature>
<dbReference type="EMBL" id="SMKO01000061">
    <property type="protein sequence ID" value="TDD02763.1"/>
    <property type="molecule type" value="Genomic_DNA"/>
</dbReference>
<accession>A0A4R4VIZ6</accession>
<dbReference type="Proteomes" id="UP000295258">
    <property type="component" value="Unassembled WGS sequence"/>
</dbReference>
<gene>
    <name evidence="4" type="ORF">E1292_22735</name>
</gene>
<reference evidence="4 5" key="1">
    <citation type="submission" date="2019-03" db="EMBL/GenBank/DDBJ databases">
        <title>Draft genome sequences of novel Actinobacteria.</title>
        <authorList>
            <person name="Sahin N."/>
            <person name="Ay H."/>
            <person name="Saygin H."/>
        </authorList>
    </citation>
    <scope>NUCLEOTIDE SEQUENCE [LARGE SCALE GENOMIC DNA]</scope>
    <source>
        <strain evidence="4 5">KC310</strain>
    </source>
</reference>
<protein>
    <recommendedName>
        <fullName evidence="3">DUF5666 domain-containing protein</fullName>
    </recommendedName>
</protein>
<evidence type="ECO:0000313" key="5">
    <source>
        <dbReference type="Proteomes" id="UP000295258"/>
    </source>
</evidence>
<organism evidence="4 5">
    <name type="scientific">Nonomuraea deserti</name>
    <dbReference type="NCBI Taxonomy" id="1848322"/>
    <lineage>
        <taxon>Bacteria</taxon>
        <taxon>Bacillati</taxon>
        <taxon>Actinomycetota</taxon>
        <taxon>Actinomycetes</taxon>
        <taxon>Streptosporangiales</taxon>
        <taxon>Streptosporangiaceae</taxon>
        <taxon>Nonomuraea</taxon>
    </lineage>
</organism>